<feature type="transmembrane region" description="Helical" evidence="6">
    <location>
        <begin position="184"/>
        <end position="202"/>
    </location>
</feature>
<accession>B7APD9</accession>
<feature type="transmembrane region" description="Helical" evidence="6">
    <location>
        <begin position="402"/>
        <end position="425"/>
    </location>
</feature>
<sequence length="511" mass="58033">METKSRTEYSAHNTTVAMFSRAFAIVMGYVLRIVFTHTLSASYVGINGLFMDILNILSLSEMGLETAISYALYRPIADNDIEKQKSVMRLFRRFYNTVAVVVFGLGLLVIPFMDVLVKNQQEVGHITFIYILYLVNTSLSYMLVYKKTMMDAHQLMYIGTVYKTTSWAVQDVVQIIFLVTTHNFYIYLFVNIATTLISNILISKKADSLYPFLREHDAKPLPKEEMGANFRNIRAMLMHRLGNVAVNNTDNLILSSVVGIMSVGCYSNYYLVIASVQQVLTGCFQGITASVGNLSVTSDAKKVREVFKSVFFVTHWLYTFAAICLFELLNPFVELSFGKQYVFAEEIVLVLCINFFLTGMRKAALVFRDSIGLFWFDRHNAVITAVLNLVISIILAKRLGTIGVFMGTTISMLMTTVWVEPYVLYKHHFKAPVSEYFIRYAAYVIEAAAVWFVTHMICSHINGGCIYEIIVRGIICVIVPNIIICVIHYRTPEFRFVAGKIKQLVEKRIHG</sequence>
<protein>
    <recommendedName>
        <fullName evidence="9">Polysaccharide biosynthesis protein C-terminal domain-containing protein</fullName>
    </recommendedName>
</protein>
<evidence type="ECO:0000256" key="5">
    <source>
        <dbReference type="ARBA" id="ARBA00023136"/>
    </source>
</evidence>
<evidence type="ECO:0000313" key="7">
    <source>
        <dbReference type="EMBL" id="EEC58413.1"/>
    </source>
</evidence>
<keyword evidence="3 6" id="KW-0812">Transmembrane</keyword>
<organism evidence="7 8">
    <name type="scientific">[Bacteroides] pectinophilus ATCC 43243</name>
    <dbReference type="NCBI Taxonomy" id="483218"/>
    <lineage>
        <taxon>Bacteria</taxon>
        <taxon>Bacillati</taxon>
        <taxon>Bacillota</taxon>
        <taxon>Clostridia</taxon>
        <taxon>Eubacteriales</taxon>
    </lineage>
</organism>
<evidence type="ECO:0000313" key="8">
    <source>
        <dbReference type="Proteomes" id="UP000003136"/>
    </source>
</evidence>
<dbReference type="PANTHER" id="PTHR30250">
    <property type="entry name" value="PST FAMILY PREDICTED COLANIC ACID TRANSPORTER"/>
    <property type="match status" value="1"/>
</dbReference>
<gene>
    <name evidence="7" type="ORF">BACPEC_00545</name>
</gene>
<dbReference type="GO" id="GO:0005886">
    <property type="term" value="C:plasma membrane"/>
    <property type="evidence" value="ECO:0007669"/>
    <property type="project" value="UniProtKB-SubCell"/>
</dbReference>
<keyword evidence="8" id="KW-1185">Reference proteome</keyword>
<feature type="transmembrane region" description="Helical" evidence="6">
    <location>
        <begin position="53"/>
        <end position="73"/>
    </location>
</feature>
<feature type="transmembrane region" description="Helical" evidence="6">
    <location>
        <begin position="125"/>
        <end position="144"/>
    </location>
</feature>
<evidence type="ECO:0000256" key="2">
    <source>
        <dbReference type="ARBA" id="ARBA00022475"/>
    </source>
</evidence>
<keyword evidence="4 6" id="KW-1133">Transmembrane helix</keyword>
<evidence type="ECO:0000256" key="4">
    <source>
        <dbReference type="ARBA" id="ARBA00022989"/>
    </source>
</evidence>
<proteinExistence type="predicted"/>
<dbReference type="InterPro" id="IPR050833">
    <property type="entry name" value="Poly_Biosynth_Transport"/>
</dbReference>
<feature type="transmembrane region" description="Helical" evidence="6">
    <location>
        <begin position="341"/>
        <end position="359"/>
    </location>
</feature>
<dbReference type="HOGENOM" id="CLU_040274_1_0_9"/>
<evidence type="ECO:0000256" key="1">
    <source>
        <dbReference type="ARBA" id="ARBA00004651"/>
    </source>
</evidence>
<dbReference type="PANTHER" id="PTHR30250:SF26">
    <property type="entry name" value="PSMA PROTEIN"/>
    <property type="match status" value="1"/>
</dbReference>
<evidence type="ECO:0000256" key="3">
    <source>
        <dbReference type="ARBA" id="ARBA00022692"/>
    </source>
</evidence>
<feature type="transmembrane region" description="Helical" evidence="6">
    <location>
        <begin position="21"/>
        <end position="41"/>
    </location>
</feature>
<keyword evidence="2" id="KW-1003">Cell membrane</keyword>
<feature type="transmembrane region" description="Helical" evidence="6">
    <location>
        <begin position="94"/>
        <end position="113"/>
    </location>
</feature>
<dbReference type="eggNOG" id="COG2244">
    <property type="taxonomic scope" value="Bacteria"/>
</dbReference>
<feature type="transmembrane region" description="Helical" evidence="6">
    <location>
        <begin position="380"/>
        <end position="396"/>
    </location>
</feature>
<dbReference type="Proteomes" id="UP000003136">
    <property type="component" value="Unassembled WGS sequence"/>
</dbReference>
<feature type="transmembrane region" description="Helical" evidence="6">
    <location>
        <begin position="310"/>
        <end position="329"/>
    </location>
</feature>
<reference evidence="7 8" key="2">
    <citation type="submission" date="2008-11" db="EMBL/GenBank/DDBJ databases">
        <authorList>
            <person name="Fulton L."/>
            <person name="Clifton S."/>
            <person name="Fulton B."/>
            <person name="Xu J."/>
            <person name="Minx P."/>
            <person name="Pepin K.H."/>
            <person name="Johnson M."/>
            <person name="Bhonagiri V."/>
            <person name="Nash W.E."/>
            <person name="Mardis E.R."/>
            <person name="Wilson R.K."/>
        </authorList>
    </citation>
    <scope>NUCLEOTIDE SEQUENCE [LARGE SCALE GENOMIC DNA]</scope>
    <source>
        <strain evidence="7 8">ATCC 43243</strain>
    </source>
</reference>
<reference evidence="7 8" key="1">
    <citation type="submission" date="2008-11" db="EMBL/GenBank/DDBJ databases">
        <title>Draft genome sequence of Bacteroides pectinophilus (ATCC 43243).</title>
        <authorList>
            <person name="Sudarsanam P."/>
            <person name="Ley R."/>
            <person name="Guruge J."/>
            <person name="Turnbaugh P.J."/>
            <person name="Mahowald M."/>
            <person name="Liep D."/>
            <person name="Gordon J."/>
        </authorList>
    </citation>
    <scope>NUCLEOTIDE SEQUENCE [LARGE SCALE GENOMIC DNA]</scope>
    <source>
        <strain evidence="7 8">ATCC 43243</strain>
    </source>
</reference>
<comment type="caution">
    <text evidence="7">The sequence shown here is derived from an EMBL/GenBank/DDBJ whole genome shotgun (WGS) entry which is preliminary data.</text>
</comment>
<evidence type="ECO:0000256" key="6">
    <source>
        <dbReference type="SAM" id="Phobius"/>
    </source>
</evidence>
<feature type="transmembrane region" description="Helical" evidence="6">
    <location>
        <begin position="437"/>
        <end position="457"/>
    </location>
</feature>
<comment type="subcellular location">
    <subcellularLocation>
        <location evidence="1">Cell membrane</location>
        <topology evidence="1">Multi-pass membrane protein</topology>
    </subcellularLocation>
</comment>
<evidence type="ECO:0008006" key="9">
    <source>
        <dbReference type="Google" id="ProtNLM"/>
    </source>
</evidence>
<dbReference type="STRING" id="483218.BACPEC_00545"/>
<keyword evidence="5 6" id="KW-0472">Membrane</keyword>
<name>B7APD9_9FIRM</name>
<dbReference type="AlphaFoldDB" id="B7APD9"/>
<feature type="transmembrane region" description="Helical" evidence="6">
    <location>
        <begin position="469"/>
        <end position="489"/>
    </location>
</feature>
<dbReference type="EMBL" id="ABVQ01000034">
    <property type="protein sequence ID" value="EEC58413.1"/>
    <property type="molecule type" value="Genomic_DNA"/>
</dbReference>